<evidence type="ECO:0000256" key="1">
    <source>
        <dbReference type="PROSITE-ProRule" id="PRU00285"/>
    </source>
</evidence>
<gene>
    <name evidence="4" type="ORF">DQQ10_13900</name>
</gene>
<dbReference type="OrthoDB" id="9814487at2"/>
<name>A0A364Y381_9BACT</name>
<dbReference type="SUPFAM" id="SSF49764">
    <property type="entry name" value="HSP20-like chaperones"/>
    <property type="match status" value="1"/>
</dbReference>
<dbReference type="PROSITE" id="PS01031">
    <property type="entry name" value="SHSP"/>
    <property type="match status" value="1"/>
</dbReference>
<dbReference type="InterPro" id="IPR002068">
    <property type="entry name" value="A-crystallin/Hsp20_dom"/>
</dbReference>
<evidence type="ECO:0000256" key="2">
    <source>
        <dbReference type="RuleBase" id="RU003616"/>
    </source>
</evidence>
<evidence type="ECO:0000259" key="3">
    <source>
        <dbReference type="PROSITE" id="PS01031"/>
    </source>
</evidence>
<evidence type="ECO:0000313" key="5">
    <source>
        <dbReference type="Proteomes" id="UP000251889"/>
    </source>
</evidence>
<dbReference type="PANTHER" id="PTHR11527">
    <property type="entry name" value="HEAT-SHOCK PROTEIN 20 FAMILY MEMBER"/>
    <property type="match status" value="1"/>
</dbReference>
<comment type="similarity">
    <text evidence="1 2">Belongs to the small heat shock protein (HSP20) family.</text>
</comment>
<dbReference type="Pfam" id="PF00011">
    <property type="entry name" value="HSP20"/>
    <property type="match status" value="1"/>
</dbReference>
<dbReference type="AlphaFoldDB" id="A0A364Y381"/>
<feature type="domain" description="SHSP" evidence="3">
    <location>
        <begin position="35"/>
        <end position="146"/>
    </location>
</feature>
<reference evidence="4 5" key="1">
    <citation type="submission" date="2018-06" db="EMBL/GenBank/DDBJ databases">
        <title>Chryseolinea flavus sp. nov., a member of the phylum Bacteroidetes isolated from soil.</title>
        <authorList>
            <person name="Li Y."/>
            <person name="Wang J."/>
        </authorList>
    </citation>
    <scope>NUCLEOTIDE SEQUENCE [LARGE SCALE GENOMIC DNA]</scope>
    <source>
        <strain evidence="4 5">SDU1-6</strain>
    </source>
</reference>
<sequence length="146" mass="16601">MSLVRYNSALNDYVPTSFSNLIDRFFNESVSRAGGSAYSFVPRVDIVEEEKEFQIHVAVPGVNKEDFKLDVNDNLLTISGERKFQKEKKESNFHSIETQYGTFSRSFSLPENVDVNNIAAKYNNGILEITIPKDEKKVVKTTIKVN</sequence>
<dbReference type="CDD" id="cd06464">
    <property type="entry name" value="ACD_sHsps-like"/>
    <property type="match status" value="1"/>
</dbReference>
<protein>
    <submittedName>
        <fullName evidence="4">Hsp20/alpha crystallin family protein</fullName>
    </submittedName>
</protein>
<comment type="caution">
    <text evidence="4">The sequence shown here is derived from an EMBL/GenBank/DDBJ whole genome shotgun (WGS) entry which is preliminary data.</text>
</comment>
<evidence type="ECO:0000313" key="4">
    <source>
        <dbReference type="EMBL" id="RAW00772.1"/>
    </source>
</evidence>
<dbReference type="EMBL" id="QMFY01000006">
    <property type="protein sequence ID" value="RAW00772.1"/>
    <property type="molecule type" value="Genomic_DNA"/>
</dbReference>
<organism evidence="4 5">
    <name type="scientific">Pseudochryseolinea flava</name>
    <dbReference type="NCBI Taxonomy" id="2059302"/>
    <lineage>
        <taxon>Bacteria</taxon>
        <taxon>Pseudomonadati</taxon>
        <taxon>Bacteroidota</taxon>
        <taxon>Cytophagia</taxon>
        <taxon>Cytophagales</taxon>
        <taxon>Fulvivirgaceae</taxon>
        <taxon>Pseudochryseolinea</taxon>
    </lineage>
</organism>
<dbReference type="InterPro" id="IPR008978">
    <property type="entry name" value="HSP20-like_chaperone"/>
</dbReference>
<dbReference type="InterPro" id="IPR031107">
    <property type="entry name" value="Small_HSP"/>
</dbReference>
<keyword evidence="5" id="KW-1185">Reference proteome</keyword>
<accession>A0A364Y381</accession>
<dbReference type="Gene3D" id="2.60.40.790">
    <property type="match status" value="1"/>
</dbReference>
<proteinExistence type="inferred from homology"/>
<dbReference type="Proteomes" id="UP000251889">
    <property type="component" value="Unassembled WGS sequence"/>
</dbReference>